<comment type="pathway">
    <text evidence="2">Amino-acid biosynthesis; L-valine biosynthesis; L-valine from pyruvate: step 4/4.</text>
</comment>
<name>A0A3D5J440_9FLAO</name>
<comment type="caution">
    <text evidence="9">The sequence shown here is derived from an EMBL/GenBank/DDBJ whole genome shotgun (WGS) entry which is preliminary data.</text>
</comment>
<organism evidence="9 10">
    <name type="scientific">Zunongwangia profunda</name>
    <dbReference type="NCBI Taxonomy" id="398743"/>
    <lineage>
        <taxon>Bacteria</taxon>
        <taxon>Pseudomonadati</taxon>
        <taxon>Bacteroidota</taxon>
        <taxon>Flavobacteriia</taxon>
        <taxon>Flavobacteriales</taxon>
        <taxon>Flavobacteriaceae</taxon>
        <taxon>Zunongwangia</taxon>
    </lineage>
</organism>
<comment type="pathway">
    <text evidence="3">Amino-acid biosynthesis; L-leucine biosynthesis; L-leucine from 3-methyl-2-oxobutanoate: step 4/4.</text>
</comment>
<dbReference type="EMBL" id="DPMF01000403">
    <property type="protein sequence ID" value="HCV82845.1"/>
    <property type="molecule type" value="Genomic_DNA"/>
</dbReference>
<gene>
    <name evidence="9" type="ORF">DGQ38_17540</name>
</gene>
<evidence type="ECO:0000256" key="1">
    <source>
        <dbReference type="ARBA" id="ARBA00004824"/>
    </source>
</evidence>
<dbReference type="AlphaFoldDB" id="A0A3D5J440"/>
<evidence type="ECO:0000313" key="9">
    <source>
        <dbReference type="EMBL" id="HCV82845.1"/>
    </source>
</evidence>
<comment type="pathway">
    <text evidence="1">Amino-acid biosynthesis; L-isoleucine biosynthesis; L-isoleucine from 2-oxobutanoate: step 4/4.</text>
</comment>
<evidence type="ECO:0000256" key="5">
    <source>
        <dbReference type="ARBA" id="ARBA00013053"/>
    </source>
</evidence>
<dbReference type="InterPro" id="IPR050571">
    <property type="entry name" value="Class-IV_PLP-Dep_Aminotrnsfr"/>
</dbReference>
<evidence type="ECO:0000256" key="7">
    <source>
        <dbReference type="ARBA" id="ARBA00048798"/>
    </source>
</evidence>
<comment type="catalytic activity">
    <reaction evidence="6">
        <text>L-valine + 2-oxoglutarate = 3-methyl-2-oxobutanoate + L-glutamate</text>
        <dbReference type="Rhea" id="RHEA:24813"/>
        <dbReference type="ChEBI" id="CHEBI:11851"/>
        <dbReference type="ChEBI" id="CHEBI:16810"/>
        <dbReference type="ChEBI" id="CHEBI:29985"/>
        <dbReference type="ChEBI" id="CHEBI:57762"/>
        <dbReference type="EC" id="2.6.1.42"/>
    </reaction>
</comment>
<accession>A0A3D5J440</accession>
<evidence type="ECO:0000256" key="4">
    <source>
        <dbReference type="ARBA" id="ARBA00009320"/>
    </source>
</evidence>
<dbReference type="Pfam" id="PF01063">
    <property type="entry name" value="Aminotran_4"/>
    <property type="match status" value="1"/>
</dbReference>
<reference evidence="9 10" key="1">
    <citation type="journal article" date="2018" name="Nat. Biotechnol.">
        <title>A standardized bacterial taxonomy based on genome phylogeny substantially revises the tree of life.</title>
        <authorList>
            <person name="Parks D.H."/>
            <person name="Chuvochina M."/>
            <person name="Waite D.W."/>
            <person name="Rinke C."/>
            <person name="Skarshewski A."/>
            <person name="Chaumeil P.A."/>
            <person name="Hugenholtz P."/>
        </authorList>
    </citation>
    <scope>NUCLEOTIDE SEQUENCE [LARGE SCALE GENOMIC DNA]</scope>
    <source>
        <strain evidence="9">UBA9359</strain>
    </source>
</reference>
<keyword evidence="9" id="KW-0808">Transferase</keyword>
<proteinExistence type="inferred from homology"/>
<evidence type="ECO:0000313" key="10">
    <source>
        <dbReference type="Proteomes" id="UP000264330"/>
    </source>
</evidence>
<dbReference type="InterPro" id="IPR043132">
    <property type="entry name" value="BCAT-like_C"/>
</dbReference>
<dbReference type="GO" id="GO:0046394">
    <property type="term" value="P:carboxylic acid biosynthetic process"/>
    <property type="evidence" value="ECO:0007669"/>
    <property type="project" value="UniProtKB-ARBA"/>
</dbReference>
<dbReference type="InterPro" id="IPR036038">
    <property type="entry name" value="Aminotransferase-like"/>
</dbReference>
<dbReference type="Gene3D" id="3.20.10.10">
    <property type="entry name" value="D-amino Acid Aminotransferase, subunit A, domain 2"/>
    <property type="match status" value="1"/>
</dbReference>
<evidence type="ECO:0000256" key="2">
    <source>
        <dbReference type="ARBA" id="ARBA00004931"/>
    </source>
</evidence>
<dbReference type="PANTHER" id="PTHR42743">
    <property type="entry name" value="AMINO-ACID AMINOTRANSFERASE"/>
    <property type="match status" value="1"/>
</dbReference>
<dbReference type="GO" id="GO:0004084">
    <property type="term" value="F:branched-chain-amino-acid transaminase activity"/>
    <property type="evidence" value="ECO:0007669"/>
    <property type="project" value="UniProtKB-EC"/>
</dbReference>
<feature type="non-terminal residue" evidence="9">
    <location>
        <position position="1"/>
    </location>
</feature>
<keyword evidence="9" id="KW-0032">Aminotransferase</keyword>
<dbReference type="SUPFAM" id="SSF56752">
    <property type="entry name" value="D-aminoacid aminotransferase-like PLP-dependent enzymes"/>
    <property type="match status" value="1"/>
</dbReference>
<evidence type="ECO:0000256" key="8">
    <source>
        <dbReference type="ARBA" id="ARBA00049229"/>
    </source>
</evidence>
<dbReference type="EC" id="2.6.1.42" evidence="5"/>
<comment type="catalytic activity">
    <reaction evidence="7">
        <text>L-isoleucine + 2-oxoglutarate = (S)-3-methyl-2-oxopentanoate + L-glutamate</text>
        <dbReference type="Rhea" id="RHEA:24801"/>
        <dbReference type="ChEBI" id="CHEBI:16810"/>
        <dbReference type="ChEBI" id="CHEBI:29985"/>
        <dbReference type="ChEBI" id="CHEBI:35146"/>
        <dbReference type="ChEBI" id="CHEBI:58045"/>
        <dbReference type="EC" id="2.6.1.42"/>
    </reaction>
</comment>
<dbReference type="PANTHER" id="PTHR42743:SF11">
    <property type="entry name" value="AMINODEOXYCHORISMATE LYASE"/>
    <property type="match status" value="1"/>
</dbReference>
<dbReference type="InterPro" id="IPR001544">
    <property type="entry name" value="Aminotrans_IV"/>
</dbReference>
<evidence type="ECO:0000256" key="6">
    <source>
        <dbReference type="ARBA" id="ARBA00048212"/>
    </source>
</evidence>
<protein>
    <recommendedName>
        <fullName evidence="5">branched-chain-amino-acid transaminase</fullName>
        <ecNumber evidence="5">2.6.1.42</ecNumber>
    </recommendedName>
</protein>
<evidence type="ECO:0000256" key="3">
    <source>
        <dbReference type="ARBA" id="ARBA00005072"/>
    </source>
</evidence>
<comment type="similarity">
    <text evidence="4">Belongs to the class-IV pyridoxal-phosphate-dependent aminotransferase family.</text>
</comment>
<comment type="catalytic activity">
    <reaction evidence="8">
        <text>L-leucine + 2-oxoglutarate = 4-methyl-2-oxopentanoate + L-glutamate</text>
        <dbReference type="Rhea" id="RHEA:18321"/>
        <dbReference type="ChEBI" id="CHEBI:16810"/>
        <dbReference type="ChEBI" id="CHEBI:17865"/>
        <dbReference type="ChEBI" id="CHEBI:29985"/>
        <dbReference type="ChEBI" id="CHEBI:57427"/>
        <dbReference type="EC" id="2.6.1.42"/>
    </reaction>
</comment>
<sequence>NVLGGIFARENNYHNCLLVNEKKSVVEALNGNLFLVKGDRIKTPPLTDGALNGITRKQLVNMIKKLQEYNFEEVSISPFELQKADELFITNVIVGIQPISKYRKKEYTNTVAKDLLAKLNAKARLG</sequence>
<dbReference type="Proteomes" id="UP000264330">
    <property type="component" value="Unassembled WGS sequence"/>
</dbReference>